<evidence type="ECO:0000313" key="1">
    <source>
        <dbReference type="EMBL" id="SHM65348.1"/>
    </source>
</evidence>
<organism evidence="1 2">
    <name type="scientific">Roseovarius pacificus</name>
    <dbReference type="NCBI Taxonomy" id="337701"/>
    <lineage>
        <taxon>Bacteria</taxon>
        <taxon>Pseudomonadati</taxon>
        <taxon>Pseudomonadota</taxon>
        <taxon>Alphaproteobacteria</taxon>
        <taxon>Rhodobacterales</taxon>
        <taxon>Roseobacteraceae</taxon>
        <taxon>Roseovarius</taxon>
    </lineage>
</organism>
<accession>A0A1M7KIY3</accession>
<gene>
    <name evidence="1" type="ORF">SAMN05444398_1297</name>
</gene>
<sequence length="101" mass="11552">MIDEDGIPQDEHVLTTQLDDTEASRMLDIPPDLLKTFRKIGYGPEFTSKPDGTPVYEVREISMWYFYKLFEPKAYIEALEHAFAKKGPFQPASAIERGVRG</sequence>
<dbReference type="OrthoDB" id="8780420at2"/>
<dbReference type="STRING" id="337701.SAMN05444398_1297"/>
<dbReference type="AlphaFoldDB" id="A0A1M7KIY3"/>
<keyword evidence="2" id="KW-1185">Reference proteome</keyword>
<dbReference type="Proteomes" id="UP000183974">
    <property type="component" value="Unassembled WGS sequence"/>
</dbReference>
<evidence type="ECO:0000313" key="2">
    <source>
        <dbReference type="Proteomes" id="UP000183974"/>
    </source>
</evidence>
<dbReference type="RefSeq" id="WP_159437894.1">
    <property type="nucleotide sequence ID" value="NZ_BMLR01000027.1"/>
</dbReference>
<reference evidence="1 2" key="1">
    <citation type="submission" date="2016-11" db="EMBL/GenBank/DDBJ databases">
        <authorList>
            <person name="Jaros S."/>
            <person name="Januszkiewicz K."/>
            <person name="Wedrychowicz H."/>
        </authorList>
    </citation>
    <scope>NUCLEOTIDE SEQUENCE [LARGE SCALE GENOMIC DNA]</scope>
    <source>
        <strain evidence="1 2">DSM 29589</strain>
    </source>
</reference>
<protein>
    <submittedName>
        <fullName evidence="1">Uncharacterized protein</fullName>
    </submittedName>
</protein>
<proteinExistence type="predicted"/>
<name>A0A1M7KIY3_9RHOB</name>
<dbReference type="EMBL" id="FRBR01000029">
    <property type="protein sequence ID" value="SHM65348.1"/>
    <property type="molecule type" value="Genomic_DNA"/>
</dbReference>